<gene>
    <name evidence="2" type="ORF">EKD16_10020</name>
</gene>
<name>A0A4V0ZJK4_9ACTN</name>
<feature type="domain" description="DUF5753" evidence="1">
    <location>
        <begin position="38"/>
        <end position="213"/>
    </location>
</feature>
<dbReference type="AlphaFoldDB" id="A0A4V0ZJK4"/>
<protein>
    <recommendedName>
        <fullName evidence="1">DUF5753 domain-containing protein</fullName>
    </recommendedName>
</protein>
<dbReference type="EMBL" id="CP036455">
    <property type="protein sequence ID" value="QBI53792.1"/>
    <property type="molecule type" value="Genomic_DNA"/>
</dbReference>
<dbReference type="InterPro" id="IPR043917">
    <property type="entry name" value="DUF5753"/>
</dbReference>
<evidence type="ECO:0000313" key="3">
    <source>
        <dbReference type="Proteomes" id="UP000292235"/>
    </source>
</evidence>
<dbReference type="Proteomes" id="UP000292235">
    <property type="component" value="Chromosome"/>
</dbReference>
<evidence type="ECO:0000313" key="2">
    <source>
        <dbReference type="EMBL" id="QBI53792.1"/>
    </source>
</evidence>
<evidence type="ECO:0000259" key="1">
    <source>
        <dbReference type="Pfam" id="PF19054"/>
    </source>
</evidence>
<dbReference type="KEGG" id="strr:EKD16_10020"/>
<keyword evidence="3" id="KW-1185">Reference proteome</keyword>
<dbReference type="Pfam" id="PF19054">
    <property type="entry name" value="DUF5753"/>
    <property type="match status" value="1"/>
</dbReference>
<sequence>MPNQDIVEQLDAVLSTGGALTRLRNELVNRRDVPEWFRDEILMERRAHEIRHYQPLVVPGLLQTEDYARALIAARLGRSNSERVRNLVKTRTERLGRLAQTEPLLWFVIRQAVFEQPVGIPAVMQHQLDEIARQAEEERIRVQVLPSERGAVGLCDAFRVMTLNETQTVAFVEHTVGSTLFDAPERVNELSRLFGFISAEAVSPAESIILIRRINKERYGHVD</sequence>
<accession>A0A4V0ZJK4</accession>
<reference evidence="2 3" key="1">
    <citation type="submission" date="2019-02" db="EMBL/GenBank/DDBJ databases">
        <authorList>
            <person name="Khodamoradi S."/>
            <person name="Hahnke R.L."/>
            <person name="Kaempfer P."/>
            <person name="Schumann P."/>
            <person name="Rohde M."/>
            <person name="Steinert M."/>
            <person name="Luzhetskyy A."/>
            <person name="Wink J."/>
            <person name="Ruckert C."/>
        </authorList>
    </citation>
    <scope>NUCLEOTIDE SEQUENCE [LARGE SCALE GENOMIC DNA]</scope>
    <source>
        <strain evidence="2 3">M2</strain>
    </source>
</reference>
<organism evidence="2 3">
    <name type="scientific">Streptomonospora litoralis</name>
    <dbReference type="NCBI Taxonomy" id="2498135"/>
    <lineage>
        <taxon>Bacteria</taxon>
        <taxon>Bacillati</taxon>
        <taxon>Actinomycetota</taxon>
        <taxon>Actinomycetes</taxon>
        <taxon>Streptosporangiales</taxon>
        <taxon>Nocardiopsidaceae</taxon>
        <taxon>Streptomonospora</taxon>
    </lineage>
</organism>
<proteinExistence type="predicted"/>